<dbReference type="AlphaFoldDB" id="A0A078BB01"/>
<dbReference type="InterPro" id="IPR011009">
    <property type="entry name" value="Kinase-like_dom_sf"/>
</dbReference>
<dbReference type="SUPFAM" id="SSF56112">
    <property type="entry name" value="Protein kinase-like (PK-like)"/>
    <property type="match status" value="1"/>
</dbReference>
<protein>
    <recommendedName>
        <fullName evidence="8">Cyclin-dependent kinase 2 homolog</fullName>
    </recommendedName>
    <alternativeName>
        <fullName evidence="9">Cell division control protein 2 homolog</fullName>
    </alternativeName>
    <alternativeName>
        <fullName evidence="10">cdc2-related kinase 2</fullName>
    </alternativeName>
</protein>
<evidence type="ECO:0000313" key="14">
    <source>
        <dbReference type="EMBL" id="CDW91750.1"/>
    </source>
</evidence>
<dbReference type="Gene3D" id="3.30.200.20">
    <property type="entry name" value="Phosphorylase Kinase, domain 1"/>
    <property type="match status" value="1"/>
</dbReference>
<evidence type="ECO:0000256" key="1">
    <source>
        <dbReference type="ARBA" id="ARBA00006485"/>
    </source>
</evidence>
<keyword evidence="5" id="KW-0418">Kinase</keyword>
<evidence type="ECO:0000256" key="10">
    <source>
        <dbReference type="ARBA" id="ARBA00042858"/>
    </source>
</evidence>
<keyword evidence="15" id="KW-1185">Reference proteome</keyword>
<dbReference type="PANTHER" id="PTHR24056">
    <property type="entry name" value="CELL DIVISION PROTEIN KINASE"/>
    <property type="match status" value="1"/>
</dbReference>
<dbReference type="InParanoid" id="A0A078BB01"/>
<evidence type="ECO:0000256" key="8">
    <source>
        <dbReference type="ARBA" id="ARBA00039612"/>
    </source>
</evidence>
<evidence type="ECO:0000256" key="2">
    <source>
        <dbReference type="ARBA" id="ARBA00022527"/>
    </source>
</evidence>
<dbReference type="Gene3D" id="1.10.510.10">
    <property type="entry name" value="Transferase(Phosphotransferase) domain 1"/>
    <property type="match status" value="1"/>
</dbReference>
<keyword evidence="2" id="KW-0723">Serine/threonine-protein kinase</keyword>
<dbReference type="GO" id="GO:0004674">
    <property type="term" value="F:protein serine/threonine kinase activity"/>
    <property type="evidence" value="ECO:0007669"/>
    <property type="project" value="UniProtKB-KW"/>
</dbReference>
<dbReference type="GO" id="GO:0005524">
    <property type="term" value="F:ATP binding"/>
    <property type="evidence" value="ECO:0007669"/>
    <property type="project" value="UniProtKB-UniRule"/>
</dbReference>
<proteinExistence type="inferred from homology"/>
<evidence type="ECO:0000256" key="7">
    <source>
        <dbReference type="ARBA" id="ARBA00038543"/>
    </source>
</evidence>
<feature type="region of interest" description="Disordered" evidence="12">
    <location>
        <begin position="322"/>
        <end position="348"/>
    </location>
</feature>
<dbReference type="FunFam" id="1.10.510.10:FF:000624">
    <property type="entry name" value="Mitogen-activated protein kinase"/>
    <property type="match status" value="1"/>
</dbReference>
<dbReference type="PANTHER" id="PTHR24056:SF400">
    <property type="entry name" value="KINASE, PUTATIVE-RELATED"/>
    <property type="match status" value="1"/>
</dbReference>
<keyword evidence="4 11" id="KW-0547">Nucleotide-binding</keyword>
<feature type="domain" description="Protein kinase" evidence="13">
    <location>
        <begin position="4"/>
        <end position="260"/>
    </location>
</feature>
<sequence>MDQFEILTLIGEGTYGQVFKAKSRINGKIVAIKKFKESDEDDEHVYNKFLTNLVFEYVEKTVLEELELQIDGMSMQKVKEIIFQLLNALEFLHSHKIIHRDIKPENLLLDQYGVLKVCDFGFARPLMNNSNAMYTEYVSTRWYRAPELLVGDGNYDNKVDIWALGCIMAELITAVPLFPGDSDIHTLKLILETLMSPLTQKQIQAFIQNPQLPTSENGQHKLNENMAGVDEQIIDFLLQCLKIDPSERMNTTQLMSHPIFDEDFKSQLKEKLQEHQNNYSKNQSQNIVFDEENIYEQEIDKKIQLRQSYARQKVETQNSFRQASFEYPLNEEIQEEDQSDATNEHSRTQSIVCDMEQHRKKNSQSLIDNEYNDKSFEVMNENQSRNVSKYQINPIFQNKKSTNSQSIKNENLNRNSSQDYFLNNSALGGVKKINITFANYLDNQKDQPSSPKIKILPQNDRKNSKQSGGGGGHNTFLRKPSSFMNQTARDITPVRIQQQKHELVNKPTLIMKGASSLEKIDIIQNFESQAQTRLPTMKLMELKNPESKITFQQMNHKPSYAQSNFQSPVKMLAFPKLIDQIKDSESQKSFINFQIPEQYKYKSNFDHNQSMIITGNDSILQLRQNIPENSKSKYQKHSNTLINKQPTAASNYEMDQFPRRSITNRLKNIQALQNKKKMRVFNNLSNDRSNITVLPQIYGAQDNSHLSNSNIRIIDIQQNVINHGSMVLPRKNDHSARKFMIIKAFTIIINHHLSKRGEIGKLQIGIQYNQKRYQPAKGGGGSLKFNVINNLQHYL</sequence>
<dbReference type="InterPro" id="IPR008271">
    <property type="entry name" value="Ser/Thr_kinase_AS"/>
</dbReference>
<reference evidence="14 15" key="1">
    <citation type="submission" date="2014-06" db="EMBL/GenBank/DDBJ databases">
        <authorList>
            <person name="Swart Estienne"/>
        </authorList>
    </citation>
    <scope>NUCLEOTIDE SEQUENCE [LARGE SCALE GENOMIC DNA]</scope>
    <source>
        <strain evidence="14 15">130c</strain>
    </source>
</reference>
<dbReference type="InterPro" id="IPR050108">
    <property type="entry name" value="CDK"/>
</dbReference>
<evidence type="ECO:0000313" key="15">
    <source>
        <dbReference type="Proteomes" id="UP000039865"/>
    </source>
</evidence>
<dbReference type="OMA" id="EARHRIT"/>
<evidence type="ECO:0000256" key="3">
    <source>
        <dbReference type="ARBA" id="ARBA00022679"/>
    </source>
</evidence>
<dbReference type="SMART" id="SM00220">
    <property type="entry name" value="S_TKc"/>
    <property type="match status" value="1"/>
</dbReference>
<keyword evidence="3" id="KW-0808">Transferase</keyword>
<name>A0A078BB01_STYLE</name>
<evidence type="ECO:0000256" key="9">
    <source>
        <dbReference type="ARBA" id="ARBA00041902"/>
    </source>
</evidence>
<dbReference type="PROSITE" id="PS00107">
    <property type="entry name" value="PROTEIN_KINASE_ATP"/>
    <property type="match status" value="1"/>
</dbReference>
<dbReference type="InterPro" id="IPR017441">
    <property type="entry name" value="Protein_kinase_ATP_BS"/>
</dbReference>
<organism evidence="14 15">
    <name type="scientific">Stylonychia lemnae</name>
    <name type="common">Ciliate</name>
    <dbReference type="NCBI Taxonomy" id="5949"/>
    <lineage>
        <taxon>Eukaryota</taxon>
        <taxon>Sar</taxon>
        <taxon>Alveolata</taxon>
        <taxon>Ciliophora</taxon>
        <taxon>Intramacronucleata</taxon>
        <taxon>Spirotrichea</taxon>
        <taxon>Stichotrichia</taxon>
        <taxon>Sporadotrichida</taxon>
        <taxon>Oxytrichidae</taxon>
        <taxon>Stylonychinae</taxon>
        <taxon>Stylonychia</taxon>
    </lineage>
</organism>
<evidence type="ECO:0000256" key="11">
    <source>
        <dbReference type="PROSITE-ProRule" id="PRU10141"/>
    </source>
</evidence>
<dbReference type="PROSITE" id="PS50011">
    <property type="entry name" value="PROTEIN_KINASE_DOM"/>
    <property type="match status" value="1"/>
</dbReference>
<comment type="similarity">
    <text evidence="1">Belongs to the protein kinase superfamily. CMGC Ser/Thr protein kinase family. CDC2/CDKX subfamily.</text>
</comment>
<comment type="subunit">
    <text evidence="7">May form a complex composed of at least the catalytic subunit CRK2 and a cyclin.</text>
</comment>
<dbReference type="Pfam" id="PF00069">
    <property type="entry name" value="Pkinase"/>
    <property type="match status" value="1"/>
</dbReference>
<feature type="binding site" evidence="11">
    <location>
        <position position="34"/>
    </location>
    <ligand>
        <name>ATP</name>
        <dbReference type="ChEBI" id="CHEBI:30616"/>
    </ligand>
</feature>
<accession>A0A078BB01</accession>
<evidence type="ECO:0000256" key="5">
    <source>
        <dbReference type="ARBA" id="ARBA00022777"/>
    </source>
</evidence>
<gene>
    <name evidence="14" type="primary">Contig8517.g9089</name>
    <name evidence="14" type="ORF">STYLEM_20910</name>
</gene>
<feature type="region of interest" description="Disordered" evidence="12">
    <location>
        <begin position="442"/>
        <end position="484"/>
    </location>
</feature>
<dbReference type="OrthoDB" id="548217at2759"/>
<evidence type="ECO:0000259" key="13">
    <source>
        <dbReference type="PROSITE" id="PS50011"/>
    </source>
</evidence>
<dbReference type="GO" id="GO:0005634">
    <property type="term" value="C:nucleus"/>
    <property type="evidence" value="ECO:0007669"/>
    <property type="project" value="TreeGrafter"/>
</dbReference>
<evidence type="ECO:0000256" key="6">
    <source>
        <dbReference type="ARBA" id="ARBA00022840"/>
    </source>
</evidence>
<dbReference type="InterPro" id="IPR000719">
    <property type="entry name" value="Prot_kinase_dom"/>
</dbReference>
<dbReference type="PROSITE" id="PS00108">
    <property type="entry name" value="PROTEIN_KINASE_ST"/>
    <property type="match status" value="1"/>
</dbReference>
<keyword evidence="6 11" id="KW-0067">ATP-binding</keyword>
<evidence type="ECO:0000256" key="12">
    <source>
        <dbReference type="SAM" id="MobiDB-lite"/>
    </source>
</evidence>
<evidence type="ECO:0000256" key="4">
    <source>
        <dbReference type="ARBA" id="ARBA00022741"/>
    </source>
</evidence>
<dbReference type="EMBL" id="CCKQ01019718">
    <property type="protein sequence ID" value="CDW91750.1"/>
    <property type="molecule type" value="Genomic_DNA"/>
</dbReference>
<dbReference type="Proteomes" id="UP000039865">
    <property type="component" value="Unassembled WGS sequence"/>
</dbReference>